<name>A0AAV4GUZ1_9GAST</name>
<gene>
    <name evidence="2" type="ORF">ElyMa_002538100</name>
</gene>
<organism evidence="2 3">
    <name type="scientific">Elysia marginata</name>
    <dbReference type="NCBI Taxonomy" id="1093978"/>
    <lineage>
        <taxon>Eukaryota</taxon>
        <taxon>Metazoa</taxon>
        <taxon>Spiralia</taxon>
        <taxon>Lophotrochozoa</taxon>
        <taxon>Mollusca</taxon>
        <taxon>Gastropoda</taxon>
        <taxon>Heterobranchia</taxon>
        <taxon>Euthyneura</taxon>
        <taxon>Panpulmonata</taxon>
        <taxon>Sacoglossa</taxon>
        <taxon>Placobranchoidea</taxon>
        <taxon>Plakobranchidae</taxon>
        <taxon>Elysia</taxon>
    </lineage>
</organism>
<comment type="caution">
    <text evidence="2">The sequence shown here is derived from an EMBL/GenBank/DDBJ whole genome shotgun (WGS) entry which is preliminary data.</text>
</comment>
<reference evidence="2 3" key="1">
    <citation type="journal article" date="2021" name="Elife">
        <title>Chloroplast acquisition without the gene transfer in kleptoplastic sea slugs, Plakobranchus ocellatus.</title>
        <authorList>
            <person name="Maeda T."/>
            <person name="Takahashi S."/>
            <person name="Yoshida T."/>
            <person name="Shimamura S."/>
            <person name="Takaki Y."/>
            <person name="Nagai Y."/>
            <person name="Toyoda A."/>
            <person name="Suzuki Y."/>
            <person name="Arimoto A."/>
            <person name="Ishii H."/>
            <person name="Satoh N."/>
            <person name="Nishiyama T."/>
            <person name="Hasebe M."/>
            <person name="Maruyama T."/>
            <person name="Minagawa J."/>
            <person name="Obokata J."/>
            <person name="Shigenobu S."/>
        </authorList>
    </citation>
    <scope>NUCLEOTIDE SEQUENCE [LARGE SCALE GENOMIC DNA]</scope>
</reference>
<proteinExistence type="predicted"/>
<protein>
    <submittedName>
        <fullName evidence="2">Uncharacterized protein</fullName>
    </submittedName>
</protein>
<feature type="region of interest" description="Disordered" evidence="1">
    <location>
        <begin position="134"/>
        <end position="202"/>
    </location>
</feature>
<evidence type="ECO:0000313" key="2">
    <source>
        <dbReference type="EMBL" id="GFR89222.1"/>
    </source>
</evidence>
<dbReference type="Proteomes" id="UP000762676">
    <property type="component" value="Unassembled WGS sequence"/>
</dbReference>
<dbReference type="AlphaFoldDB" id="A0AAV4GUZ1"/>
<dbReference type="EMBL" id="BMAT01005213">
    <property type="protein sequence ID" value="GFR89222.1"/>
    <property type="molecule type" value="Genomic_DNA"/>
</dbReference>
<accession>A0AAV4GUZ1</accession>
<keyword evidence="3" id="KW-1185">Reference proteome</keyword>
<feature type="compositionally biased region" description="Low complexity" evidence="1">
    <location>
        <begin position="135"/>
        <end position="157"/>
    </location>
</feature>
<evidence type="ECO:0000256" key="1">
    <source>
        <dbReference type="SAM" id="MobiDB-lite"/>
    </source>
</evidence>
<sequence>MATAAATASTRIRDGGWAVITEVAGGEQGGAKNHYSDVEHSKRAELKDKLAGIAIQVCVSDCDEMIEADPRQVGCYWILSIFFLTFSSLDDEDHDDDDGSPQHRILKNIRENTADDEPSKLLPPHGQTLHIPSLQHHQQQQQQQILQSRSYSSDSSSNINITILQRRGGGGEPHHTQHTHTHTQSGGLLLRQKRGGGLPPSQSTAAEVDFHFWLLSLVVRFNRQISPAL</sequence>
<evidence type="ECO:0000313" key="3">
    <source>
        <dbReference type="Proteomes" id="UP000762676"/>
    </source>
</evidence>